<organism evidence="2 3">
    <name type="scientific">Salinivibrio costicola</name>
    <name type="common">Vibrio costicola</name>
    <dbReference type="NCBI Taxonomy" id="51367"/>
    <lineage>
        <taxon>Bacteria</taxon>
        <taxon>Pseudomonadati</taxon>
        <taxon>Pseudomonadota</taxon>
        <taxon>Gammaproteobacteria</taxon>
        <taxon>Vibrionales</taxon>
        <taxon>Vibrionaceae</taxon>
        <taxon>Salinivibrio</taxon>
    </lineage>
</organism>
<dbReference type="Pfam" id="PF04170">
    <property type="entry name" value="NlpE"/>
    <property type="match status" value="1"/>
</dbReference>
<accession>A0ABX6K9E0</accession>
<keyword evidence="3" id="KW-1185">Reference proteome</keyword>
<evidence type="ECO:0000313" key="2">
    <source>
        <dbReference type="EMBL" id="QIR07644.1"/>
    </source>
</evidence>
<sequence>MKKAFVLAPLALVAVLVGCEQQANDKPATETQVESAVENVQAGAEQAMDSAENAVDAAGDAVNEMVDHHNAKLSLDWNGTYQGIVPCADCEGIETSLTLNDDNTYVLTKTYLGKEGEALKEEGTFTWGDMGTIVTLQGLTDTPNQFFVAENQIIMLDMNGERIDGDLADMYVLKKQ</sequence>
<dbReference type="Gene3D" id="2.40.128.640">
    <property type="match status" value="1"/>
</dbReference>
<dbReference type="RefSeq" id="WP_167315201.1">
    <property type="nucleotide sequence ID" value="NZ_CP050267.1"/>
</dbReference>
<gene>
    <name evidence="2" type="ORF">HBA18_14645</name>
</gene>
<feature type="chain" id="PRO_5046523087" evidence="1">
    <location>
        <begin position="24"/>
        <end position="176"/>
    </location>
</feature>
<evidence type="ECO:0000256" key="1">
    <source>
        <dbReference type="SAM" id="SignalP"/>
    </source>
</evidence>
<proteinExistence type="predicted"/>
<dbReference type="PROSITE" id="PS51257">
    <property type="entry name" value="PROKAR_LIPOPROTEIN"/>
    <property type="match status" value="1"/>
</dbReference>
<reference evidence="2 3" key="1">
    <citation type="submission" date="2020-03" db="EMBL/GenBank/DDBJ databases">
        <title>Genome mining reveals the biosynthetic pathways of PHA and ectoines of the halophilic strain Salinivibrio costicola M318 isolated from fermented shrimp paste.</title>
        <authorList>
            <person name="Doan T.V."/>
            <person name="Tran L.T."/>
            <person name="Trieu T.A."/>
            <person name="Nguyen Q.V."/>
            <person name="Quach T.N."/>
            <person name="Phi T.Q."/>
            <person name="Kumar S."/>
        </authorList>
    </citation>
    <scope>NUCLEOTIDE SEQUENCE [LARGE SCALE GENOMIC DNA]</scope>
    <source>
        <strain evidence="2 3">M318</strain>
    </source>
</reference>
<dbReference type="InterPro" id="IPR007298">
    <property type="entry name" value="Cu-R_lipoprotein_NlpE"/>
</dbReference>
<dbReference type="Proteomes" id="UP000501408">
    <property type="component" value="Chromosome 2"/>
</dbReference>
<evidence type="ECO:0000313" key="3">
    <source>
        <dbReference type="Proteomes" id="UP000501408"/>
    </source>
</evidence>
<dbReference type="EMBL" id="CP050267">
    <property type="protein sequence ID" value="QIR07644.1"/>
    <property type="molecule type" value="Genomic_DNA"/>
</dbReference>
<keyword evidence="1" id="KW-0732">Signal</keyword>
<protein>
    <submittedName>
        <fullName evidence="2">Copper resistance protein NlpE</fullName>
    </submittedName>
</protein>
<feature type="signal peptide" evidence="1">
    <location>
        <begin position="1"/>
        <end position="23"/>
    </location>
</feature>
<name>A0ABX6K9E0_SALCS</name>